<keyword evidence="1" id="KW-0175">Coiled coil</keyword>
<dbReference type="EMBL" id="BQNB010016319">
    <property type="protein sequence ID" value="GJT50426.1"/>
    <property type="molecule type" value="Genomic_DNA"/>
</dbReference>
<comment type="caution">
    <text evidence="3">The sequence shown here is derived from an EMBL/GenBank/DDBJ whole genome shotgun (WGS) entry which is preliminary data.</text>
</comment>
<reference evidence="3" key="1">
    <citation type="journal article" date="2022" name="Int. J. Mol. Sci.">
        <title>Draft Genome of Tanacetum Coccineum: Genomic Comparison of Closely Related Tanacetum-Family Plants.</title>
        <authorList>
            <person name="Yamashiro T."/>
            <person name="Shiraishi A."/>
            <person name="Nakayama K."/>
            <person name="Satake H."/>
        </authorList>
    </citation>
    <scope>NUCLEOTIDE SEQUENCE</scope>
</reference>
<reference evidence="3" key="2">
    <citation type="submission" date="2022-01" db="EMBL/GenBank/DDBJ databases">
        <authorList>
            <person name="Yamashiro T."/>
            <person name="Shiraishi A."/>
            <person name="Satake H."/>
            <person name="Nakayama K."/>
        </authorList>
    </citation>
    <scope>NUCLEOTIDE SEQUENCE</scope>
</reference>
<evidence type="ECO:0008006" key="5">
    <source>
        <dbReference type="Google" id="ProtNLM"/>
    </source>
</evidence>
<gene>
    <name evidence="3" type="ORF">Tco_0976583</name>
</gene>
<dbReference type="Proteomes" id="UP001151760">
    <property type="component" value="Unassembled WGS sequence"/>
</dbReference>
<proteinExistence type="predicted"/>
<accession>A0ABQ5EHQ8</accession>
<evidence type="ECO:0000313" key="3">
    <source>
        <dbReference type="EMBL" id="GJT50426.1"/>
    </source>
</evidence>
<name>A0ABQ5EHQ8_9ASTR</name>
<keyword evidence="4" id="KW-1185">Reference proteome</keyword>
<dbReference type="Pfam" id="PF14223">
    <property type="entry name" value="Retrotran_gag_2"/>
    <property type="match status" value="1"/>
</dbReference>
<feature type="compositionally biased region" description="Low complexity" evidence="2">
    <location>
        <begin position="312"/>
        <end position="323"/>
    </location>
</feature>
<organism evidence="3 4">
    <name type="scientific">Tanacetum coccineum</name>
    <dbReference type="NCBI Taxonomy" id="301880"/>
    <lineage>
        <taxon>Eukaryota</taxon>
        <taxon>Viridiplantae</taxon>
        <taxon>Streptophyta</taxon>
        <taxon>Embryophyta</taxon>
        <taxon>Tracheophyta</taxon>
        <taxon>Spermatophyta</taxon>
        <taxon>Magnoliopsida</taxon>
        <taxon>eudicotyledons</taxon>
        <taxon>Gunneridae</taxon>
        <taxon>Pentapetalae</taxon>
        <taxon>asterids</taxon>
        <taxon>campanulids</taxon>
        <taxon>Asterales</taxon>
        <taxon>Asteraceae</taxon>
        <taxon>Asteroideae</taxon>
        <taxon>Anthemideae</taxon>
        <taxon>Anthemidinae</taxon>
        <taxon>Tanacetum</taxon>
    </lineage>
</organism>
<protein>
    <recommendedName>
        <fullName evidence="5">Integrase, catalytic region, zinc finger, CCHC-type, peptidase aspartic, catalytic</fullName>
    </recommendedName>
</protein>
<evidence type="ECO:0000313" key="4">
    <source>
        <dbReference type="Proteomes" id="UP001151760"/>
    </source>
</evidence>
<feature type="region of interest" description="Disordered" evidence="2">
    <location>
        <begin position="312"/>
        <end position="342"/>
    </location>
</feature>
<evidence type="ECO:0000256" key="1">
    <source>
        <dbReference type="SAM" id="Coils"/>
    </source>
</evidence>
<feature type="coiled-coil region" evidence="1">
    <location>
        <begin position="831"/>
        <end position="969"/>
    </location>
</feature>
<evidence type="ECO:0000256" key="2">
    <source>
        <dbReference type="SAM" id="MobiDB-lite"/>
    </source>
</evidence>
<sequence length="1167" mass="134012">MANLSEDIQCVGSDTRPPMLDRTDFASWQQRIRLYYQGKENGVNILKSIDEGPFQMGTFWETLAEGNEGALHLGLPKDIYSLINHYTDAKDIWDNVKMLLEGSELTKEDRESQLYDDLEHFRQHKGETIHDYYVRFAKLINDMRNIKMAMSGMQLNSKFVNNMLPEWGRFVTIVKLNRGLRDSNYDQLYAYLKQHKVHANENKMMLERFTQHTVDPLALMSNVAPQQYNSQSSTNPSSTYVPPYFADNSQLDSGLSPTDNLNENLTNTLSLLTQSYKTYLPQTNNQLRTSSNPRNQATVQDGRVVVQNVQGRQNRGQGNNVRGAGTAGYGGAQNRVGNANPGQARQVKCSNCNGGHDKAVDEDMDEQPIQDLALNVDNVFQDDDCDAFDSDVDEAPTAQTMFMANLSSADPVYDKAGPSYDLDILSEVHDHDQYQDTVYEHHEEHEMHDDVQPNYVVDSHADYTSDSNMIPYDQFELIEREQKIDEQLRIVSTDRNIKEEILKKELHSVKLQLASTINHNKSMVEEVTSLKKDFKQKENKHLEEFLDMEALKEKVEDKLYKQDQSLQTVHMLCKLNPYYDELNKVAISYKNPLCLTRAKQAQSALYNGHEIIKTNHVPAIVHNSKDTLEIAEITRKKMNDKMKDPECVQKKVKITPPDYSKENYLATFTPQKQLTPEQIFWSQDLIKMKAEALKTQATASRPIKALTVYPPNTPATLVPRVLPTKRERGFEQTKACYLTEVIPFFKTLKEHFEGIQKALTKEIKEMKDIFEELEAEVDQNGVDRKHDEIERKNLLIANDNLIADCLSKEVFYVATNSELNVSSFTEMHDAHTSLKARCLELEVELSNLRDKIQKDNHDELIKRFSNLEVNHLNLQLKYQNLKESFGNNTSPPARDVPDFDSVFVIEKMKASIQGKDNAIKKLRMQISQLKETRSEADRTLDFRTLDFQITQLTEKINVLQEQNELFRAENGKIKQHYKELYDSIKITRAKHLEQTTTLLTKNESLKVQIQNKLSCVNKDHVKLKVLAPRKYAIDVEPIPPRNRNNREVHLVYLKHLKESVETLREIVEEARVERPLDSSLASACRYTKHSQELLEYVIGTCPKDLNTRDNKHASTPLPKKKQVTFEKQYAMSKSNTHKPIEQLNCQKTNVPVPPSIGVNSCTDASRS</sequence>